<dbReference type="Proteomes" id="UP000190092">
    <property type="component" value="Unassembled WGS sequence"/>
</dbReference>
<feature type="transmembrane region" description="Helical" evidence="1">
    <location>
        <begin position="72"/>
        <end position="92"/>
    </location>
</feature>
<keyword evidence="1" id="KW-1133">Transmembrane helix</keyword>
<sequence>MSPVDTFCFDWLGDTLFNVILFNVVLVGPASFAAGHAVAIAWRKWNRIIFYTALLSAGLRFLDYALADGELWSVGGFALGWLIQLMIAAFAYRLTRTRQMIRQYPWLYRRKGLLGWEERH</sequence>
<keyword evidence="1" id="KW-0472">Membrane</keyword>
<reference evidence="4" key="1">
    <citation type="submission" date="2017-02" db="EMBL/GenBank/DDBJ databases">
        <authorList>
            <person name="Varghese N."/>
            <person name="Submissions S."/>
        </authorList>
    </citation>
    <scope>NUCLEOTIDE SEQUENCE [LARGE SCALE GENOMIC DNA]</scope>
    <source>
        <strain evidence="4">ATCC 27094</strain>
    </source>
</reference>
<accession>A0A1T4LDU5</accession>
<dbReference type="AlphaFoldDB" id="A0A1T4LDU5"/>
<dbReference type="EMBL" id="FUWJ01000001">
    <property type="protein sequence ID" value="SJZ52747.1"/>
    <property type="molecule type" value="Genomic_DNA"/>
</dbReference>
<feature type="transmembrane region" description="Helical" evidence="1">
    <location>
        <begin position="48"/>
        <end position="66"/>
    </location>
</feature>
<evidence type="ECO:0000313" key="4">
    <source>
        <dbReference type="Proteomes" id="UP000190092"/>
    </source>
</evidence>
<dbReference type="RefSeq" id="WP_085933120.1">
    <property type="nucleotide sequence ID" value="NZ_FUWJ01000001.1"/>
</dbReference>
<evidence type="ECO:0000313" key="3">
    <source>
        <dbReference type="EMBL" id="SJZ52747.1"/>
    </source>
</evidence>
<feature type="domain" description="DUF6867" evidence="2">
    <location>
        <begin position="17"/>
        <end position="119"/>
    </location>
</feature>
<dbReference type="STRING" id="225324.SAMN02745126_01495"/>
<feature type="transmembrane region" description="Helical" evidence="1">
    <location>
        <begin position="20"/>
        <end position="41"/>
    </location>
</feature>
<dbReference type="OrthoDB" id="9806174at2"/>
<protein>
    <recommendedName>
        <fullName evidence="2">DUF6867 domain-containing protein</fullName>
    </recommendedName>
</protein>
<proteinExistence type="predicted"/>
<evidence type="ECO:0000256" key="1">
    <source>
        <dbReference type="SAM" id="Phobius"/>
    </source>
</evidence>
<gene>
    <name evidence="3" type="ORF">SAMN02745126_01495</name>
</gene>
<dbReference type="InterPro" id="IPR049201">
    <property type="entry name" value="DUF6867"/>
</dbReference>
<evidence type="ECO:0000259" key="2">
    <source>
        <dbReference type="Pfam" id="PF21741"/>
    </source>
</evidence>
<keyword evidence="4" id="KW-1185">Reference proteome</keyword>
<organism evidence="3 4">
    <name type="scientific">Enhydrobacter aerosaccus</name>
    <dbReference type="NCBI Taxonomy" id="225324"/>
    <lineage>
        <taxon>Bacteria</taxon>
        <taxon>Pseudomonadati</taxon>
        <taxon>Pseudomonadota</taxon>
        <taxon>Alphaproteobacteria</taxon>
        <taxon>Hyphomicrobiales</taxon>
        <taxon>Enhydrobacter</taxon>
    </lineage>
</organism>
<keyword evidence="1" id="KW-0812">Transmembrane</keyword>
<name>A0A1T4LDU5_9HYPH</name>
<dbReference type="Pfam" id="PF21741">
    <property type="entry name" value="DUF6867"/>
    <property type="match status" value="1"/>
</dbReference>